<dbReference type="OrthoDB" id="5244861at2"/>
<evidence type="ECO:0000256" key="1">
    <source>
        <dbReference type="SAM" id="MobiDB-lite"/>
    </source>
</evidence>
<feature type="compositionally biased region" description="Basic residues" evidence="1">
    <location>
        <begin position="1"/>
        <end position="11"/>
    </location>
</feature>
<dbReference type="RefSeq" id="WP_107570734.1">
    <property type="nucleotide sequence ID" value="NZ_PYYB01000003.1"/>
</dbReference>
<organism evidence="2 3">
    <name type="scientific">Paraconexibacter algicola</name>
    <dbReference type="NCBI Taxonomy" id="2133960"/>
    <lineage>
        <taxon>Bacteria</taxon>
        <taxon>Bacillati</taxon>
        <taxon>Actinomycetota</taxon>
        <taxon>Thermoleophilia</taxon>
        <taxon>Solirubrobacterales</taxon>
        <taxon>Paraconexibacteraceae</taxon>
        <taxon>Paraconexibacter</taxon>
    </lineage>
</organism>
<feature type="region of interest" description="Disordered" evidence="1">
    <location>
        <begin position="1"/>
        <end position="26"/>
    </location>
</feature>
<evidence type="ECO:0000313" key="2">
    <source>
        <dbReference type="EMBL" id="PTL55691.1"/>
    </source>
</evidence>
<comment type="caution">
    <text evidence="2">The sequence shown here is derived from an EMBL/GenBank/DDBJ whole genome shotgun (WGS) entry which is preliminary data.</text>
</comment>
<sequence length="81" mass="9173">MRLHRQTRHDHHHDEQAAPAPRPERRLRLVPDDPALAAERRMRRAGGPQDTALYHCGCGFVFDAPVTTTVRCPHCAGDLAW</sequence>
<reference evidence="2 3" key="1">
    <citation type="submission" date="2018-03" db="EMBL/GenBank/DDBJ databases">
        <title>Aquarubrobacter algicola gen. nov., sp. nov., a novel actinobacterium isolated from shallow eutrophic lake during the end of cyanobacterial harmful algal blooms.</title>
        <authorList>
            <person name="Chun S.J."/>
        </authorList>
    </citation>
    <scope>NUCLEOTIDE SEQUENCE [LARGE SCALE GENOMIC DNA]</scope>
    <source>
        <strain evidence="2 3">Seoho-28</strain>
    </source>
</reference>
<keyword evidence="3" id="KW-1185">Reference proteome</keyword>
<feature type="compositionally biased region" description="Basic and acidic residues" evidence="1">
    <location>
        <begin position="12"/>
        <end position="26"/>
    </location>
</feature>
<dbReference type="EMBL" id="PYYB01000003">
    <property type="protein sequence ID" value="PTL55691.1"/>
    <property type="molecule type" value="Genomic_DNA"/>
</dbReference>
<proteinExistence type="predicted"/>
<dbReference type="AlphaFoldDB" id="A0A2T4UDV8"/>
<accession>A0A2T4UDV8</accession>
<evidence type="ECO:0000313" key="3">
    <source>
        <dbReference type="Proteomes" id="UP000240739"/>
    </source>
</evidence>
<gene>
    <name evidence="2" type="ORF">C7Y72_18850</name>
</gene>
<name>A0A2T4UDV8_9ACTN</name>
<protein>
    <submittedName>
        <fullName evidence="2">Uncharacterized protein</fullName>
    </submittedName>
</protein>
<dbReference type="Proteomes" id="UP000240739">
    <property type="component" value="Unassembled WGS sequence"/>
</dbReference>